<feature type="region of interest" description="Disordered" evidence="1">
    <location>
        <begin position="423"/>
        <end position="500"/>
    </location>
</feature>
<dbReference type="Proteomes" id="UP001201262">
    <property type="component" value="Unassembled WGS sequence"/>
</dbReference>
<name>A0AAD4Q1G8_9EURO</name>
<feature type="region of interest" description="Disordered" evidence="1">
    <location>
        <begin position="1"/>
        <end position="34"/>
    </location>
</feature>
<keyword evidence="3" id="KW-1185">Reference proteome</keyword>
<feature type="compositionally biased region" description="Polar residues" evidence="1">
    <location>
        <begin position="201"/>
        <end position="217"/>
    </location>
</feature>
<feature type="compositionally biased region" description="Low complexity" evidence="1">
    <location>
        <begin position="461"/>
        <end position="473"/>
    </location>
</feature>
<accession>A0AAD4Q1G8</accession>
<organism evidence="2 3">
    <name type="scientific">Talaromyces proteolyticus</name>
    <dbReference type="NCBI Taxonomy" id="1131652"/>
    <lineage>
        <taxon>Eukaryota</taxon>
        <taxon>Fungi</taxon>
        <taxon>Dikarya</taxon>
        <taxon>Ascomycota</taxon>
        <taxon>Pezizomycotina</taxon>
        <taxon>Eurotiomycetes</taxon>
        <taxon>Eurotiomycetidae</taxon>
        <taxon>Eurotiales</taxon>
        <taxon>Trichocomaceae</taxon>
        <taxon>Talaromyces</taxon>
        <taxon>Talaromyces sect. Bacilispori</taxon>
    </lineage>
</organism>
<reference evidence="2" key="1">
    <citation type="submission" date="2021-12" db="EMBL/GenBank/DDBJ databases">
        <title>Convergent genome expansion in fungi linked to evolution of root-endophyte symbiosis.</title>
        <authorList>
            <consortium name="DOE Joint Genome Institute"/>
            <person name="Ke Y.-H."/>
            <person name="Bonito G."/>
            <person name="Liao H.-L."/>
            <person name="Looney B."/>
            <person name="Rojas-Flechas A."/>
            <person name="Nash J."/>
            <person name="Hameed K."/>
            <person name="Schadt C."/>
            <person name="Martin F."/>
            <person name="Crous P.W."/>
            <person name="Miettinen O."/>
            <person name="Magnuson J.K."/>
            <person name="Labbe J."/>
            <person name="Jacobson D."/>
            <person name="Doktycz M.J."/>
            <person name="Veneault-Fourrey C."/>
            <person name="Kuo A."/>
            <person name="Mondo S."/>
            <person name="Calhoun S."/>
            <person name="Riley R."/>
            <person name="Ohm R."/>
            <person name="LaButti K."/>
            <person name="Andreopoulos B."/>
            <person name="Pangilinan J."/>
            <person name="Nolan M."/>
            <person name="Tritt A."/>
            <person name="Clum A."/>
            <person name="Lipzen A."/>
            <person name="Daum C."/>
            <person name="Barry K."/>
            <person name="Grigoriev I.V."/>
            <person name="Vilgalys R."/>
        </authorList>
    </citation>
    <scope>NUCLEOTIDE SEQUENCE</scope>
    <source>
        <strain evidence="2">PMI_201</strain>
    </source>
</reference>
<feature type="compositionally biased region" description="Polar residues" evidence="1">
    <location>
        <begin position="427"/>
        <end position="452"/>
    </location>
</feature>
<proteinExistence type="predicted"/>
<feature type="compositionally biased region" description="Basic and acidic residues" evidence="1">
    <location>
        <begin position="191"/>
        <end position="200"/>
    </location>
</feature>
<feature type="region of interest" description="Disordered" evidence="1">
    <location>
        <begin position="340"/>
        <end position="378"/>
    </location>
</feature>
<evidence type="ECO:0000256" key="1">
    <source>
        <dbReference type="SAM" id="MobiDB-lite"/>
    </source>
</evidence>
<gene>
    <name evidence="2" type="ORF">BGW36DRAFT_426167</name>
</gene>
<comment type="caution">
    <text evidence="2">The sequence shown here is derived from an EMBL/GenBank/DDBJ whole genome shotgun (WGS) entry which is preliminary data.</text>
</comment>
<dbReference type="RefSeq" id="XP_046072924.1">
    <property type="nucleotide sequence ID" value="XM_046220225.1"/>
</dbReference>
<evidence type="ECO:0000313" key="3">
    <source>
        <dbReference type="Proteomes" id="UP001201262"/>
    </source>
</evidence>
<sequence>MPASERESGAGINTDASKPQNGEGILPQTEPQTTTTVNPAIFVTSPKQAIPNNYLVSPHSNPQAGVLLQQPLQQPINTAIPAAPGQAPVTGQPPSQFFMYNGQLIPISALQPVSLQPTGVNVSVPPQQPQIINSHGVSLSIVTAQASATTLQSQQQKAEQKPIVSPQRKVEEAQVRAQTQTASSTPQAETQGDHKAHENKVNNTTEKTYAKQGSQEGSIHPPASVGSTLTTQSPSEASKKEKKRRSLFGSPLKMFNEMKQALKFPQADNPQGNEQSDNTNALKTEVGFVKQLTKGVEDLVRRDKNTSAQTQADTYTDNNIVAAPVQSGYTSTAPAAQQTSNYTQYPDNSGYSSQVPTVFGSQDQRQSDYDTSGGSQPQNLILQGYQVQAEQFYGTLTGSATTGWPSSQSADYGNNATGAYAVGVDGQGTQDQTLASGQRIQTPAQGDPSSIAQDRVGAGQTTGNTNTSDTSNTVPIQDENNYDDDDDYLDDSADTTDDFF</sequence>
<dbReference type="EMBL" id="JAJTJA010000005">
    <property type="protein sequence ID" value="KAH8698460.1"/>
    <property type="molecule type" value="Genomic_DNA"/>
</dbReference>
<evidence type="ECO:0000313" key="2">
    <source>
        <dbReference type="EMBL" id="KAH8698460.1"/>
    </source>
</evidence>
<protein>
    <submittedName>
        <fullName evidence="2">Uncharacterized protein</fullName>
    </submittedName>
</protein>
<feature type="compositionally biased region" description="Acidic residues" evidence="1">
    <location>
        <begin position="480"/>
        <end position="500"/>
    </location>
</feature>
<dbReference type="AlphaFoldDB" id="A0AAD4Q1G8"/>
<dbReference type="GeneID" id="70250512"/>
<feature type="compositionally biased region" description="Polar residues" evidence="1">
    <location>
        <begin position="176"/>
        <end position="190"/>
    </location>
</feature>
<feature type="region of interest" description="Disordered" evidence="1">
    <location>
        <begin position="153"/>
        <end position="250"/>
    </location>
</feature>